<protein>
    <submittedName>
        <fullName evidence="1">Uncharacterized protein</fullName>
    </submittedName>
</protein>
<sequence length="41" mass="4933">MIITLRVKSCYRYCDANLVINRHGEPIFAEEAWHNLKKDQR</sequence>
<dbReference type="EMBL" id="OX458932">
    <property type="protein sequence ID" value="CAI9085137.1"/>
    <property type="molecule type" value="Genomic_DNA"/>
</dbReference>
<proteinExistence type="predicted"/>
<gene>
    <name evidence="1" type="ORF">MFUM_0757</name>
</gene>
<name>A0ABM9IBV5_9BACT</name>
<organism evidence="1 2">
    <name type="scientific">Candidatus Methylacidiphilum fumarolicum</name>
    <dbReference type="NCBI Taxonomy" id="591154"/>
    <lineage>
        <taxon>Bacteria</taxon>
        <taxon>Pseudomonadati</taxon>
        <taxon>Verrucomicrobiota</taxon>
        <taxon>Methylacidiphilae</taxon>
        <taxon>Methylacidiphilales</taxon>
        <taxon>Methylacidiphilaceae</taxon>
        <taxon>Methylacidiphilum (ex Ratnadevi et al. 2023)</taxon>
    </lineage>
</organism>
<evidence type="ECO:0000313" key="2">
    <source>
        <dbReference type="Proteomes" id="UP001161497"/>
    </source>
</evidence>
<keyword evidence="2" id="KW-1185">Reference proteome</keyword>
<dbReference type="Proteomes" id="UP001161497">
    <property type="component" value="Chromosome"/>
</dbReference>
<evidence type="ECO:0000313" key="1">
    <source>
        <dbReference type="EMBL" id="CAI9085137.1"/>
    </source>
</evidence>
<accession>A0ABM9IBV5</accession>
<reference evidence="1" key="1">
    <citation type="submission" date="2023-03" db="EMBL/GenBank/DDBJ databases">
        <authorList>
            <person name="Cremers G."/>
            <person name="Picone N."/>
        </authorList>
    </citation>
    <scope>NUCLEOTIDE SEQUENCE</scope>
    <source>
        <strain evidence="1">Sample_alias</strain>
    </source>
</reference>